<comment type="subcellular location">
    <subcellularLocation>
        <location evidence="1">Cell membrane</location>
        <topology evidence="1">Multi-pass membrane protein</topology>
    </subcellularLocation>
</comment>
<dbReference type="EMBL" id="LJZR01000011">
    <property type="protein sequence ID" value="KPQ35533.1"/>
    <property type="molecule type" value="Genomic_DNA"/>
</dbReference>
<keyword evidence="7 8" id="KW-0472">Membrane</keyword>
<feature type="transmembrane region" description="Helical" evidence="8">
    <location>
        <begin position="31"/>
        <end position="49"/>
    </location>
</feature>
<dbReference type="InterPro" id="IPR017871">
    <property type="entry name" value="ABC_transporter-like_CS"/>
</dbReference>
<keyword evidence="4" id="KW-0547">Nucleotide-binding</keyword>
<dbReference type="PANTHER" id="PTHR11384:SF55">
    <property type="entry name" value="ATP-BINDING CASSETTE TRANSPORTER"/>
    <property type="match status" value="1"/>
</dbReference>
<dbReference type="STRING" id="1666911.HLUCCA11_09795"/>
<reference evidence="11 12" key="1">
    <citation type="submission" date="2015-09" db="EMBL/GenBank/DDBJ databases">
        <title>Identification and resolution of microdiversity through metagenomic sequencing of parallel consortia.</title>
        <authorList>
            <person name="Nelson W.C."/>
            <person name="Romine M.F."/>
            <person name="Lindemann S.R."/>
        </authorList>
    </citation>
    <scope>NUCLEOTIDE SEQUENCE [LARGE SCALE GENOMIC DNA]</scope>
    <source>
        <strain evidence="11">Ana</strain>
    </source>
</reference>
<dbReference type="PROSITE" id="PS50929">
    <property type="entry name" value="ABC_TM1F"/>
    <property type="match status" value="1"/>
</dbReference>
<evidence type="ECO:0000256" key="2">
    <source>
        <dbReference type="ARBA" id="ARBA00022448"/>
    </source>
</evidence>
<evidence type="ECO:0000256" key="4">
    <source>
        <dbReference type="ARBA" id="ARBA00022741"/>
    </source>
</evidence>
<dbReference type="InterPro" id="IPR027417">
    <property type="entry name" value="P-loop_NTPase"/>
</dbReference>
<keyword evidence="3 8" id="KW-0812">Transmembrane</keyword>
<gene>
    <name evidence="11" type="primary">yddA-3</name>
    <name evidence="11" type="ORF">HLUCCA11_09795</name>
</gene>
<dbReference type="InterPro" id="IPR011527">
    <property type="entry name" value="ABC1_TM_dom"/>
</dbReference>
<dbReference type="Pfam" id="PF00005">
    <property type="entry name" value="ABC_tran"/>
    <property type="match status" value="1"/>
</dbReference>
<dbReference type="CDD" id="cd03223">
    <property type="entry name" value="ABCD_peroxisomal_ALDP"/>
    <property type="match status" value="1"/>
</dbReference>
<proteinExistence type="predicted"/>
<feature type="transmembrane region" description="Helical" evidence="8">
    <location>
        <begin position="69"/>
        <end position="92"/>
    </location>
</feature>
<dbReference type="PATRIC" id="fig|1666911.3.peg.5280"/>
<evidence type="ECO:0000256" key="1">
    <source>
        <dbReference type="ARBA" id="ARBA00004651"/>
    </source>
</evidence>
<organism evidence="11 12">
    <name type="scientific">Phormidesmis priestleyi Ana</name>
    <dbReference type="NCBI Taxonomy" id="1666911"/>
    <lineage>
        <taxon>Bacteria</taxon>
        <taxon>Bacillati</taxon>
        <taxon>Cyanobacteriota</taxon>
        <taxon>Cyanophyceae</taxon>
        <taxon>Leptolyngbyales</taxon>
        <taxon>Leptolyngbyaceae</taxon>
        <taxon>Phormidesmis</taxon>
    </lineage>
</organism>
<evidence type="ECO:0000313" key="12">
    <source>
        <dbReference type="Proteomes" id="UP000050465"/>
    </source>
</evidence>
<comment type="caution">
    <text evidence="11">The sequence shown here is derived from an EMBL/GenBank/DDBJ whole genome shotgun (WGS) entry which is preliminary data.</text>
</comment>
<sequence>MERFNFKVFRRFWAIAKPYWSGEEKWKARGLLLLIAVLLVAYTGLSVVLNNQRGALISSLSAKDEGRFWQTVAIFIGVLVVYAPLLAGYNFLRDRLALAWRRWLTDSFVKRYFNDRAFYRINQFQPDIDNPDQRIAEDVRSFTQESLALALVVIESVLSVIAFSGVLWGISRELVFFLLVYALVGTFVTVGVFGKPLVNLNFEQLKKEANFRFSLVRVRENAEAIAFYQGEAQESSQIKERFMAAFNNYKRLLIWELSLNGLTNIYEFIPFVLPAIVVAPGVFGGDVEVGKVSEAQGAFIRVFFSLNVVVARLQSLTAFGAGIDRLYDFSEAINANKTTASAEGDLSEITEDTKPLVVPADTNATNDDDVEANDVEKVAENAATQPVTTPVSTPVSTPVITLETSPELTLQHLTLQTPNYQRILIEDLSLTLAAKGSLLVMGPSGCGKSSLLRAIAGLWNSGEGTIQRPELGDLLFLPQKPYMVLGSLRQQLLYPYTNTDFDDQQLTDILKAVNLPNLPERFNGFDTIEEWSDVLSLGEQQRLSFARVLLHQPAYTLLDEATSALDPANEEKLYGHLANNNIAYLSVGHRESLEHYHHSLLKLSEDHGWQLKA</sequence>
<accession>A0A0P8BNU4</accession>
<dbReference type="Pfam" id="PF06472">
    <property type="entry name" value="ABC_membrane_2"/>
    <property type="match status" value="1"/>
</dbReference>
<dbReference type="GO" id="GO:0140359">
    <property type="term" value="F:ABC-type transporter activity"/>
    <property type="evidence" value="ECO:0007669"/>
    <property type="project" value="InterPro"/>
</dbReference>
<evidence type="ECO:0000259" key="9">
    <source>
        <dbReference type="PROSITE" id="PS50893"/>
    </source>
</evidence>
<dbReference type="InterPro" id="IPR036640">
    <property type="entry name" value="ABC1_TM_sf"/>
</dbReference>
<feature type="transmembrane region" description="Helical" evidence="8">
    <location>
        <begin position="174"/>
        <end position="198"/>
    </location>
</feature>
<evidence type="ECO:0000313" key="11">
    <source>
        <dbReference type="EMBL" id="KPQ35533.1"/>
    </source>
</evidence>
<feature type="transmembrane region" description="Helical" evidence="8">
    <location>
        <begin position="147"/>
        <end position="168"/>
    </location>
</feature>
<keyword evidence="5 11" id="KW-0067">ATP-binding</keyword>
<evidence type="ECO:0000256" key="5">
    <source>
        <dbReference type="ARBA" id="ARBA00022840"/>
    </source>
</evidence>
<feature type="domain" description="ABC transporter" evidence="9">
    <location>
        <begin position="408"/>
        <end position="612"/>
    </location>
</feature>
<dbReference type="InterPro" id="IPR003593">
    <property type="entry name" value="AAA+_ATPase"/>
</dbReference>
<dbReference type="Gene3D" id="1.20.1560.10">
    <property type="entry name" value="ABC transporter type 1, transmembrane domain"/>
    <property type="match status" value="1"/>
</dbReference>
<dbReference type="SUPFAM" id="SSF90123">
    <property type="entry name" value="ABC transporter transmembrane region"/>
    <property type="match status" value="1"/>
</dbReference>
<keyword evidence="6 8" id="KW-1133">Transmembrane helix</keyword>
<protein>
    <submittedName>
        <fullName evidence="11">Putative ATP-binding cassette transporter</fullName>
    </submittedName>
</protein>
<evidence type="ECO:0000256" key="8">
    <source>
        <dbReference type="SAM" id="Phobius"/>
    </source>
</evidence>
<dbReference type="SUPFAM" id="SSF52540">
    <property type="entry name" value="P-loop containing nucleoside triphosphate hydrolases"/>
    <property type="match status" value="1"/>
</dbReference>
<keyword evidence="2" id="KW-0813">Transport</keyword>
<dbReference type="PANTHER" id="PTHR11384">
    <property type="entry name" value="ATP-BINDING CASSETTE, SUB-FAMILY D MEMBER"/>
    <property type="match status" value="1"/>
</dbReference>
<dbReference type="PROSITE" id="PS50893">
    <property type="entry name" value="ABC_TRANSPORTER_2"/>
    <property type="match status" value="1"/>
</dbReference>
<evidence type="ECO:0000256" key="7">
    <source>
        <dbReference type="ARBA" id="ARBA00023136"/>
    </source>
</evidence>
<evidence type="ECO:0000256" key="3">
    <source>
        <dbReference type="ARBA" id="ARBA00022692"/>
    </source>
</evidence>
<dbReference type="SMART" id="SM00382">
    <property type="entry name" value="AAA"/>
    <property type="match status" value="1"/>
</dbReference>
<evidence type="ECO:0000256" key="6">
    <source>
        <dbReference type="ARBA" id="ARBA00022989"/>
    </source>
</evidence>
<name>A0A0P8BNU4_9CYAN</name>
<evidence type="ECO:0000259" key="10">
    <source>
        <dbReference type="PROSITE" id="PS50929"/>
    </source>
</evidence>
<dbReference type="GO" id="GO:0005886">
    <property type="term" value="C:plasma membrane"/>
    <property type="evidence" value="ECO:0007669"/>
    <property type="project" value="UniProtKB-SubCell"/>
</dbReference>
<dbReference type="Proteomes" id="UP000050465">
    <property type="component" value="Unassembled WGS sequence"/>
</dbReference>
<dbReference type="InterPro" id="IPR003439">
    <property type="entry name" value="ABC_transporter-like_ATP-bd"/>
</dbReference>
<feature type="domain" description="ABC transmembrane type-1" evidence="10">
    <location>
        <begin position="33"/>
        <end position="318"/>
    </location>
</feature>
<dbReference type="InterPro" id="IPR050835">
    <property type="entry name" value="ABC_transporter_sub-D"/>
</dbReference>
<dbReference type="GO" id="GO:0005524">
    <property type="term" value="F:ATP binding"/>
    <property type="evidence" value="ECO:0007669"/>
    <property type="project" value="UniProtKB-KW"/>
</dbReference>
<dbReference type="AlphaFoldDB" id="A0A0P8BNU4"/>
<dbReference type="Gene3D" id="3.40.50.300">
    <property type="entry name" value="P-loop containing nucleotide triphosphate hydrolases"/>
    <property type="match status" value="1"/>
</dbReference>
<dbReference type="GO" id="GO:0016887">
    <property type="term" value="F:ATP hydrolysis activity"/>
    <property type="evidence" value="ECO:0007669"/>
    <property type="project" value="InterPro"/>
</dbReference>
<dbReference type="PROSITE" id="PS00211">
    <property type="entry name" value="ABC_TRANSPORTER_1"/>
    <property type="match status" value="1"/>
</dbReference>